<keyword evidence="3 4" id="KW-0975">Bacterial flagellum</keyword>
<dbReference type="Pfam" id="PF02049">
    <property type="entry name" value="FliE"/>
    <property type="match status" value="1"/>
</dbReference>
<evidence type="ECO:0000256" key="4">
    <source>
        <dbReference type="HAMAP-Rule" id="MF_00724"/>
    </source>
</evidence>
<evidence type="ECO:0000256" key="5">
    <source>
        <dbReference type="NCBIfam" id="TIGR00205"/>
    </source>
</evidence>
<dbReference type="HAMAP" id="MF_00724">
    <property type="entry name" value="FliE"/>
    <property type="match status" value="1"/>
</dbReference>
<evidence type="ECO:0000256" key="3">
    <source>
        <dbReference type="ARBA" id="ARBA00023143"/>
    </source>
</evidence>
<dbReference type="GO" id="GO:0071973">
    <property type="term" value="P:bacterial-type flagellum-dependent cell motility"/>
    <property type="evidence" value="ECO:0007669"/>
    <property type="project" value="InterPro"/>
</dbReference>
<organism evidence="6 7">
    <name type="scientific">Aquabacterium soli</name>
    <dbReference type="NCBI Taxonomy" id="2493092"/>
    <lineage>
        <taxon>Bacteria</taxon>
        <taxon>Pseudomonadati</taxon>
        <taxon>Pseudomonadota</taxon>
        <taxon>Betaproteobacteria</taxon>
        <taxon>Burkholderiales</taxon>
        <taxon>Aquabacterium</taxon>
    </lineage>
</organism>
<dbReference type="GO" id="GO:0003774">
    <property type="term" value="F:cytoskeletal motor activity"/>
    <property type="evidence" value="ECO:0007669"/>
    <property type="project" value="InterPro"/>
</dbReference>
<protein>
    <recommendedName>
        <fullName evidence="4 5">Flagellar hook-basal body complex protein FliE</fullName>
    </recommendedName>
</protein>
<dbReference type="Proteomes" id="UP000269265">
    <property type="component" value="Unassembled WGS sequence"/>
</dbReference>
<comment type="subcellular location">
    <subcellularLocation>
        <location evidence="1 4">Bacterial flagellum basal body</location>
    </subcellularLocation>
</comment>
<evidence type="ECO:0000313" key="7">
    <source>
        <dbReference type="Proteomes" id="UP000269265"/>
    </source>
</evidence>
<keyword evidence="7" id="KW-1185">Reference proteome</keyword>
<keyword evidence="6" id="KW-0969">Cilium</keyword>
<keyword evidence="6" id="KW-0966">Cell projection</keyword>
<reference evidence="6 7" key="1">
    <citation type="submission" date="2018-12" db="EMBL/GenBank/DDBJ databases">
        <title>The whole draft genome of Aquabacterium sp. SJQ9.</title>
        <authorList>
            <person name="Sun L."/>
            <person name="Gao X."/>
            <person name="Chen W."/>
            <person name="Huang K."/>
        </authorList>
    </citation>
    <scope>NUCLEOTIDE SEQUENCE [LARGE SCALE GENOMIC DNA]</scope>
    <source>
        <strain evidence="6 7">SJQ9</strain>
    </source>
</reference>
<name>A0A426VFQ7_9BURK</name>
<dbReference type="NCBIfam" id="TIGR00205">
    <property type="entry name" value="fliE"/>
    <property type="match status" value="1"/>
</dbReference>
<dbReference type="GO" id="GO:0009425">
    <property type="term" value="C:bacterial-type flagellum basal body"/>
    <property type="evidence" value="ECO:0007669"/>
    <property type="project" value="UniProtKB-SubCell"/>
</dbReference>
<proteinExistence type="inferred from homology"/>
<dbReference type="PRINTS" id="PR01006">
    <property type="entry name" value="FLGHOOKFLIE"/>
</dbReference>
<dbReference type="InterPro" id="IPR001624">
    <property type="entry name" value="FliE"/>
</dbReference>
<gene>
    <name evidence="4 6" type="primary">fliE</name>
    <name evidence="6" type="ORF">EIP75_02425</name>
</gene>
<dbReference type="PANTHER" id="PTHR34653">
    <property type="match status" value="1"/>
</dbReference>
<evidence type="ECO:0000256" key="1">
    <source>
        <dbReference type="ARBA" id="ARBA00004117"/>
    </source>
</evidence>
<comment type="caution">
    <text evidence="6">The sequence shown here is derived from an EMBL/GenBank/DDBJ whole genome shotgun (WGS) entry which is preliminary data.</text>
</comment>
<dbReference type="AlphaFoldDB" id="A0A426VFQ7"/>
<dbReference type="EMBL" id="RSED01000002">
    <property type="protein sequence ID" value="RRS05742.1"/>
    <property type="molecule type" value="Genomic_DNA"/>
</dbReference>
<dbReference type="OrthoDB" id="8909229at2"/>
<dbReference type="RefSeq" id="WP_125241649.1">
    <property type="nucleotide sequence ID" value="NZ_RSED01000002.1"/>
</dbReference>
<sequence length="117" mass="12657">MDLKLKPFDFAQAASRAGMADVAQRVQAKTRLEAAGNAGAKVDGPSFQTAFSSALKGVSQAQNQATSMQREVQFDNPTVSLEETMIAMQKAQLGFQSAVQVRNKLVQAYTDIMNMQV</sequence>
<dbReference type="GO" id="GO:0005198">
    <property type="term" value="F:structural molecule activity"/>
    <property type="evidence" value="ECO:0007669"/>
    <property type="project" value="UniProtKB-UniRule"/>
</dbReference>
<accession>A0A426VFQ7</accession>
<comment type="similarity">
    <text evidence="2 4">Belongs to the FliE family.</text>
</comment>
<dbReference type="PANTHER" id="PTHR34653:SF1">
    <property type="entry name" value="FLAGELLAR HOOK-BASAL BODY COMPLEX PROTEIN FLIE"/>
    <property type="match status" value="1"/>
</dbReference>
<evidence type="ECO:0000256" key="2">
    <source>
        <dbReference type="ARBA" id="ARBA00009272"/>
    </source>
</evidence>
<keyword evidence="6" id="KW-0282">Flagellum</keyword>
<evidence type="ECO:0000313" key="6">
    <source>
        <dbReference type="EMBL" id="RRS05742.1"/>
    </source>
</evidence>